<proteinExistence type="predicted"/>
<sequence length="235" mass="25010">MKKLFTRILVCAAVAVLLLSGFAVNALSATSEVVLTSGAGDLISDPADDLFQNFKGLMPSMKVDQLINLKNKNARTVNLYLKMEAAEEVIRKQASDGDSVNLLKALNLKLTLKKPNGQTTVFYDGSAYNSTGGSKIFLGKYAPGSTGSITATVSMPKELGNEYQNLEGKVRWIFSCEEVVESSSGTTSTSSEYITTAATRVTMPNTGGFPILALVPIGAVLVVGGLFLGRKNQQK</sequence>
<reference evidence="3 4" key="1">
    <citation type="submission" date="2016-10" db="EMBL/GenBank/DDBJ databases">
        <authorList>
            <person name="de Groot N.N."/>
        </authorList>
    </citation>
    <scope>NUCLEOTIDE SEQUENCE [LARGE SCALE GENOMIC DNA]</scope>
    <source>
        <strain evidence="3 4">CGMCC 1.5012</strain>
    </source>
</reference>
<keyword evidence="1" id="KW-1133">Transmembrane helix</keyword>
<dbReference type="EMBL" id="FNID01000003">
    <property type="protein sequence ID" value="SDM66278.1"/>
    <property type="molecule type" value="Genomic_DNA"/>
</dbReference>
<evidence type="ECO:0000313" key="3">
    <source>
        <dbReference type="EMBL" id="SDM66278.1"/>
    </source>
</evidence>
<keyword evidence="1" id="KW-0472">Membrane</keyword>
<dbReference type="Proteomes" id="UP000199182">
    <property type="component" value="Unassembled WGS sequence"/>
</dbReference>
<keyword evidence="2" id="KW-0732">Signal</keyword>
<feature type="chain" id="PRO_5039047074" evidence="2">
    <location>
        <begin position="27"/>
        <end position="235"/>
    </location>
</feature>
<organism evidence="3 4">
    <name type="scientific">Acetanaerobacterium elongatum</name>
    <dbReference type="NCBI Taxonomy" id="258515"/>
    <lineage>
        <taxon>Bacteria</taxon>
        <taxon>Bacillati</taxon>
        <taxon>Bacillota</taxon>
        <taxon>Clostridia</taxon>
        <taxon>Eubacteriales</taxon>
        <taxon>Oscillospiraceae</taxon>
        <taxon>Acetanaerobacterium</taxon>
    </lineage>
</organism>
<accession>A0A1G9V2D2</accession>
<protein>
    <submittedName>
        <fullName evidence="3">LPXTG-motif cell wall anchor domain-containing protein</fullName>
    </submittedName>
</protein>
<dbReference type="NCBIfam" id="TIGR01167">
    <property type="entry name" value="LPXTG_anchor"/>
    <property type="match status" value="1"/>
</dbReference>
<evidence type="ECO:0000256" key="1">
    <source>
        <dbReference type="SAM" id="Phobius"/>
    </source>
</evidence>
<dbReference type="AlphaFoldDB" id="A0A1G9V2D2"/>
<feature type="transmembrane region" description="Helical" evidence="1">
    <location>
        <begin position="209"/>
        <end position="229"/>
    </location>
</feature>
<feature type="signal peptide" evidence="2">
    <location>
        <begin position="1"/>
        <end position="26"/>
    </location>
</feature>
<evidence type="ECO:0000313" key="4">
    <source>
        <dbReference type="Proteomes" id="UP000199182"/>
    </source>
</evidence>
<gene>
    <name evidence="3" type="ORF">SAMN05192585_10331</name>
</gene>
<keyword evidence="4" id="KW-1185">Reference proteome</keyword>
<dbReference type="STRING" id="258515.SAMN05192585_10331"/>
<dbReference type="RefSeq" id="WP_092637740.1">
    <property type="nucleotide sequence ID" value="NZ_FNID01000003.1"/>
</dbReference>
<keyword evidence="1" id="KW-0812">Transmembrane</keyword>
<evidence type="ECO:0000256" key="2">
    <source>
        <dbReference type="SAM" id="SignalP"/>
    </source>
</evidence>
<dbReference type="OrthoDB" id="1861853at2"/>
<name>A0A1G9V2D2_9FIRM</name>